<evidence type="ECO:0000313" key="6">
    <source>
        <dbReference type="Proteomes" id="UP000245591"/>
    </source>
</evidence>
<feature type="compositionally biased region" description="Basic and acidic residues" evidence="2">
    <location>
        <begin position="104"/>
        <end position="126"/>
    </location>
</feature>
<keyword evidence="1" id="KW-0143">Chaperone</keyword>
<dbReference type="GO" id="GO:0005737">
    <property type="term" value="C:cytoplasm"/>
    <property type="evidence" value="ECO:0007669"/>
    <property type="project" value="TreeGrafter"/>
</dbReference>
<gene>
    <name evidence="5" type="ORF">BB558_001353</name>
</gene>
<dbReference type="CDD" id="cd06257">
    <property type="entry name" value="DnaJ"/>
    <property type="match status" value="1"/>
</dbReference>
<dbReference type="PRINTS" id="PR00625">
    <property type="entry name" value="JDOMAIN"/>
</dbReference>
<dbReference type="PROSITE" id="PS00636">
    <property type="entry name" value="DNAJ_1"/>
    <property type="match status" value="1"/>
</dbReference>
<dbReference type="Proteomes" id="UP000245591">
    <property type="component" value="Unassembled WGS sequence"/>
</dbReference>
<dbReference type="InterPro" id="IPR001623">
    <property type="entry name" value="DnaJ_domain"/>
</dbReference>
<accession>A0A2U1JC36</accession>
<feature type="region of interest" description="Disordered" evidence="2">
    <location>
        <begin position="1"/>
        <end position="144"/>
    </location>
</feature>
<dbReference type="SUPFAM" id="SSF46565">
    <property type="entry name" value="Chaperone J-domain"/>
    <property type="match status" value="1"/>
</dbReference>
<feature type="domain" description="J" evidence="3">
    <location>
        <begin position="213"/>
        <end position="287"/>
    </location>
</feature>
<name>A0A2U1JC36_SMIAN</name>
<evidence type="ECO:0000259" key="4">
    <source>
        <dbReference type="PROSITE" id="PS51279"/>
    </source>
</evidence>
<evidence type="ECO:0000256" key="2">
    <source>
        <dbReference type="SAM" id="MobiDB-lite"/>
    </source>
</evidence>
<dbReference type="InterPro" id="IPR036869">
    <property type="entry name" value="J_dom_sf"/>
</dbReference>
<proteinExistence type="predicted"/>
<dbReference type="PANTHER" id="PTHR44500:SF1">
    <property type="entry name" value="DNAJ HOMOLOG SUBFAMILY C MEMBER 12"/>
    <property type="match status" value="1"/>
</dbReference>
<dbReference type="AlphaFoldDB" id="A0A2U1JC36"/>
<reference evidence="5 6" key="1">
    <citation type="journal article" date="2018" name="MBio">
        <title>Comparative Genomics Reveals the Core Gene Toolbox for the Fungus-Insect Symbiosis.</title>
        <authorList>
            <person name="Wang Y."/>
            <person name="Stata M."/>
            <person name="Wang W."/>
            <person name="Stajich J.E."/>
            <person name="White M.M."/>
            <person name="Moncalvo J.M."/>
        </authorList>
    </citation>
    <scope>NUCLEOTIDE SEQUENCE [LARGE SCALE GENOMIC DNA]</scope>
    <source>
        <strain evidence="5 6">AUS-126-30</strain>
    </source>
</reference>
<dbReference type="Pfam" id="PF07572">
    <property type="entry name" value="BCNT"/>
    <property type="match status" value="1"/>
</dbReference>
<feature type="domain" description="BCNT-C" evidence="4">
    <location>
        <begin position="138"/>
        <end position="220"/>
    </location>
</feature>
<dbReference type="PANTHER" id="PTHR44500">
    <property type="entry name" value="DNAJ HOMOLOG SUBFAMILY C MEMBER 12"/>
    <property type="match status" value="1"/>
</dbReference>
<dbReference type="InterPro" id="IPR029827">
    <property type="entry name" value="JDP1-like"/>
</dbReference>
<protein>
    <submittedName>
        <fullName evidence="5">Uncharacterized protein</fullName>
    </submittedName>
</protein>
<feature type="region of interest" description="Disordered" evidence="2">
    <location>
        <begin position="326"/>
        <end position="359"/>
    </location>
</feature>
<sequence>MSLEKFYYGDLSDEDSSDSSFDIHNVQEESSSESEDENAIDNNPIPGSSKEAENEAEIDSKKRKIDDIWNEMNQEPGKKNKQVDQPGFVGKGKERYVDPTLENKPIDDQNSKPKENGQIQDKESKIPDPISKTSGVPQRKPSKFSQIEAQVEKTLGKKLNTVEKSKLQWDNYVEKEDIKDELTRHNKDGFQINKLMEKLFQSVEKFGKDYTDNLYEVLGCTTDSTTEQIHAEYKARARLFHPDRHEIQTSNTNTDSKDEEKYTFQVLSHAYSILSNKETREQYDKWKMSGVCIPFSQWSKMECAKNVHWIQTKSEVPKIKDRAFENVSKSTQSLQQSNYTKEGQQENDDLYSKFRNYKV</sequence>
<evidence type="ECO:0000313" key="5">
    <source>
        <dbReference type="EMBL" id="PWA02528.1"/>
    </source>
</evidence>
<organism evidence="5 6">
    <name type="scientific">Smittium angustum</name>
    <dbReference type="NCBI Taxonomy" id="133377"/>
    <lineage>
        <taxon>Eukaryota</taxon>
        <taxon>Fungi</taxon>
        <taxon>Fungi incertae sedis</taxon>
        <taxon>Zoopagomycota</taxon>
        <taxon>Kickxellomycotina</taxon>
        <taxon>Harpellomycetes</taxon>
        <taxon>Harpellales</taxon>
        <taxon>Legeriomycetaceae</taxon>
        <taxon>Smittium</taxon>
    </lineage>
</organism>
<dbReference type="Gene3D" id="1.10.287.110">
    <property type="entry name" value="DnaJ domain"/>
    <property type="match status" value="1"/>
</dbReference>
<comment type="caution">
    <text evidence="5">The sequence shown here is derived from an EMBL/GenBank/DDBJ whole genome shotgun (WGS) entry which is preliminary data.</text>
</comment>
<dbReference type="InterPro" id="IPR018253">
    <property type="entry name" value="DnaJ_domain_CS"/>
</dbReference>
<dbReference type="PROSITE" id="PS50076">
    <property type="entry name" value="DNAJ_2"/>
    <property type="match status" value="1"/>
</dbReference>
<dbReference type="Pfam" id="PF00226">
    <property type="entry name" value="DnaJ"/>
    <property type="match status" value="1"/>
</dbReference>
<feature type="compositionally biased region" description="Acidic residues" evidence="2">
    <location>
        <begin position="30"/>
        <end position="39"/>
    </location>
</feature>
<dbReference type="InterPro" id="IPR011421">
    <property type="entry name" value="BCNT-C"/>
</dbReference>
<feature type="compositionally biased region" description="Polar residues" evidence="2">
    <location>
        <begin position="327"/>
        <end position="342"/>
    </location>
</feature>
<dbReference type="PROSITE" id="PS51279">
    <property type="entry name" value="BCNT_C"/>
    <property type="match status" value="1"/>
</dbReference>
<dbReference type="EMBL" id="MBFU01000073">
    <property type="protein sequence ID" value="PWA02528.1"/>
    <property type="molecule type" value="Genomic_DNA"/>
</dbReference>
<evidence type="ECO:0000256" key="1">
    <source>
        <dbReference type="ARBA" id="ARBA00023186"/>
    </source>
</evidence>
<feature type="compositionally biased region" description="Basic and acidic residues" evidence="2">
    <location>
        <begin position="50"/>
        <end position="67"/>
    </location>
</feature>
<evidence type="ECO:0000259" key="3">
    <source>
        <dbReference type="PROSITE" id="PS50076"/>
    </source>
</evidence>
<keyword evidence="6" id="KW-1185">Reference proteome</keyword>
<dbReference type="SMART" id="SM00271">
    <property type="entry name" value="DnaJ"/>
    <property type="match status" value="1"/>
</dbReference>